<comment type="caution">
    <text evidence="2">The sequence shown here is derived from an EMBL/GenBank/DDBJ whole genome shotgun (WGS) entry which is preliminary data.</text>
</comment>
<accession>A0ABN3MN03</accession>
<gene>
    <name evidence="2" type="ORF">GCM10010393_42100</name>
</gene>
<evidence type="ECO:0000256" key="1">
    <source>
        <dbReference type="SAM" id="MobiDB-lite"/>
    </source>
</evidence>
<name>A0ABN3MN03_9ACTN</name>
<dbReference type="Proteomes" id="UP001499942">
    <property type="component" value="Unassembled WGS sequence"/>
</dbReference>
<feature type="region of interest" description="Disordered" evidence="1">
    <location>
        <begin position="1"/>
        <end position="30"/>
    </location>
</feature>
<proteinExistence type="predicted"/>
<protein>
    <submittedName>
        <fullName evidence="2">Uncharacterized protein</fullName>
    </submittedName>
</protein>
<evidence type="ECO:0000313" key="2">
    <source>
        <dbReference type="EMBL" id="GAA2505015.1"/>
    </source>
</evidence>
<dbReference type="EMBL" id="BAAASR010000022">
    <property type="protein sequence ID" value="GAA2505015.1"/>
    <property type="molecule type" value="Genomic_DNA"/>
</dbReference>
<evidence type="ECO:0000313" key="3">
    <source>
        <dbReference type="Proteomes" id="UP001499942"/>
    </source>
</evidence>
<reference evidence="2 3" key="1">
    <citation type="journal article" date="2019" name="Int. J. Syst. Evol. Microbiol.">
        <title>The Global Catalogue of Microorganisms (GCM) 10K type strain sequencing project: providing services to taxonomists for standard genome sequencing and annotation.</title>
        <authorList>
            <consortium name="The Broad Institute Genomics Platform"/>
            <consortium name="The Broad Institute Genome Sequencing Center for Infectious Disease"/>
            <person name="Wu L."/>
            <person name="Ma J."/>
        </authorList>
    </citation>
    <scope>NUCLEOTIDE SEQUENCE [LARGE SCALE GENOMIC DNA]</scope>
    <source>
        <strain evidence="2 3">JCM 5062</strain>
    </source>
</reference>
<organism evidence="2 3">
    <name type="scientific">Streptomyces gobitricini</name>
    <dbReference type="NCBI Taxonomy" id="68211"/>
    <lineage>
        <taxon>Bacteria</taxon>
        <taxon>Bacillati</taxon>
        <taxon>Actinomycetota</taxon>
        <taxon>Actinomycetes</taxon>
        <taxon>Kitasatosporales</taxon>
        <taxon>Streptomycetaceae</taxon>
        <taxon>Streptomyces</taxon>
    </lineage>
</organism>
<keyword evidence="3" id="KW-1185">Reference proteome</keyword>
<feature type="region of interest" description="Disordered" evidence="1">
    <location>
        <begin position="44"/>
        <end position="75"/>
    </location>
</feature>
<sequence>MATPTAGRPPPYLADLTGHDRSGGLTHSGDDALVVPRERILLHPRPAVRGQHHRPASHLPGDRSDGGAFLGKLPGHPFKGAFRDGEFVPLSPHFRQLSG</sequence>